<sequence length="174" mass="18956">MAHMSTSTKMRGSDEQFYFRAGGYALLCITRMAGSDSFSVMTVTASESDTHQLIRKPRPKLEIFAKADRASSLDRSKRSGAAQQMSAKVYPDTERLISAVASVIAIDASDMDEDQWGRRYVKLHGITSALAVRDFGNQIAGILGLEACNDPNLGQKHPTRGCNVAADARDDLRA</sequence>
<dbReference type="EMBL" id="LAZR01000009">
    <property type="protein sequence ID" value="KKO08574.1"/>
    <property type="molecule type" value="Genomic_DNA"/>
</dbReference>
<accession>A0A0F9YUT3</accession>
<protein>
    <submittedName>
        <fullName evidence="1">Uncharacterized protein</fullName>
    </submittedName>
</protein>
<proteinExistence type="predicted"/>
<name>A0A0F9YUT3_9ZZZZ</name>
<organism evidence="1">
    <name type="scientific">marine sediment metagenome</name>
    <dbReference type="NCBI Taxonomy" id="412755"/>
    <lineage>
        <taxon>unclassified sequences</taxon>
        <taxon>metagenomes</taxon>
        <taxon>ecological metagenomes</taxon>
    </lineage>
</organism>
<dbReference type="AlphaFoldDB" id="A0A0F9YUT3"/>
<gene>
    <name evidence="1" type="ORF">LCGC14_0045140</name>
</gene>
<comment type="caution">
    <text evidence="1">The sequence shown here is derived from an EMBL/GenBank/DDBJ whole genome shotgun (WGS) entry which is preliminary data.</text>
</comment>
<reference evidence="1" key="1">
    <citation type="journal article" date="2015" name="Nature">
        <title>Complex archaea that bridge the gap between prokaryotes and eukaryotes.</title>
        <authorList>
            <person name="Spang A."/>
            <person name="Saw J.H."/>
            <person name="Jorgensen S.L."/>
            <person name="Zaremba-Niedzwiedzka K."/>
            <person name="Martijn J."/>
            <person name="Lind A.E."/>
            <person name="van Eijk R."/>
            <person name="Schleper C."/>
            <person name="Guy L."/>
            <person name="Ettema T.J."/>
        </authorList>
    </citation>
    <scope>NUCLEOTIDE SEQUENCE</scope>
</reference>
<evidence type="ECO:0000313" key="1">
    <source>
        <dbReference type="EMBL" id="KKO08574.1"/>
    </source>
</evidence>